<dbReference type="RefSeq" id="XP_041298464.1">
    <property type="nucleotide sequence ID" value="XM_041428847.1"/>
</dbReference>
<name>A0A9P7FJE6_9AGAM</name>
<dbReference type="SUPFAM" id="SSF51556">
    <property type="entry name" value="Metallo-dependent hydrolases"/>
    <property type="match status" value="1"/>
</dbReference>
<dbReference type="Proteomes" id="UP000823399">
    <property type="component" value="Unassembled WGS sequence"/>
</dbReference>
<evidence type="ECO:0000313" key="2">
    <source>
        <dbReference type="Proteomes" id="UP000823399"/>
    </source>
</evidence>
<evidence type="ECO:0008006" key="3">
    <source>
        <dbReference type="Google" id="ProtNLM"/>
    </source>
</evidence>
<dbReference type="InterPro" id="IPR001130">
    <property type="entry name" value="TatD-like"/>
</dbReference>
<reference evidence="1" key="1">
    <citation type="journal article" date="2020" name="New Phytol.">
        <title>Comparative genomics reveals dynamic genome evolution in host specialist ectomycorrhizal fungi.</title>
        <authorList>
            <person name="Lofgren L.A."/>
            <person name="Nguyen N.H."/>
            <person name="Vilgalys R."/>
            <person name="Ruytinx J."/>
            <person name="Liao H.L."/>
            <person name="Branco S."/>
            <person name="Kuo A."/>
            <person name="LaButti K."/>
            <person name="Lipzen A."/>
            <person name="Andreopoulos W."/>
            <person name="Pangilinan J."/>
            <person name="Riley R."/>
            <person name="Hundley H."/>
            <person name="Na H."/>
            <person name="Barry K."/>
            <person name="Grigoriev I.V."/>
            <person name="Stajich J.E."/>
            <person name="Kennedy P.G."/>
        </authorList>
    </citation>
    <scope>NUCLEOTIDE SEQUENCE</scope>
    <source>
        <strain evidence="1">FC423</strain>
    </source>
</reference>
<sequence>MCYEHEISDTISHRDTLPPPSVLRHVVDVHCHPTDSEIPVKSMDNLPIIIGAMSTFQADQGLVRDLATAFPDKVVPSFGYHPWFTHWIALVPYESKENHYRRIFKDADEHLEAFQKLLVHLPEPVTLRTVLEDVRQSLIAFPSAMIGEVGIDRAFRVPYDYFSSPGELTPFTVPFEHQLAILEAQLDLAAELGRNISMHSVRSQMATVELLDRMADKHGEHWMKISIDIHSCGFSPQTWLSIEKRHPNVFLSLSTAINSGSPNHRALIAACSSRRILVESDCHKIEDCTQRTWDMVLIVAEVKGWPVESSWEEVVDESQQGVVRHLENNWKEFVQGNHVGLSKIIKPTTRERQ</sequence>
<dbReference type="GO" id="GO:0016788">
    <property type="term" value="F:hydrolase activity, acting on ester bonds"/>
    <property type="evidence" value="ECO:0007669"/>
    <property type="project" value="InterPro"/>
</dbReference>
<proteinExistence type="predicted"/>
<dbReference type="Pfam" id="PF01026">
    <property type="entry name" value="TatD_DNase"/>
    <property type="match status" value="1"/>
</dbReference>
<dbReference type="InterPro" id="IPR053044">
    <property type="entry name" value="Metallo-hydrolase/TatD-type"/>
</dbReference>
<dbReference type="PANTHER" id="PTHR47345:SF1">
    <property type="entry name" value="CUT9-INTERACTING PROTEIN SCN1"/>
    <property type="match status" value="1"/>
</dbReference>
<dbReference type="AlphaFoldDB" id="A0A9P7FJE6"/>
<dbReference type="GeneID" id="64691106"/>
<dbReference type="EMBL" id="JABBWM010000004">
    <property type="protein sequence ID" value="KAG2117947.1"/>
    <property type="molecule type" value="Genomic_DNA"/>
</dbReference>
<comment type="caution">
    <text evidence="1">The sequence shown here is derived from an EMBL/GenBank/DDBJ whole genome shotgun (WGS) entry which is preliminary data.</text>
</comment>
<organism evidence="1 2">
    <name type="scientific">Suillus discolor</name>
    <dbReference type="NCBI Taxonomy" id="1912936"/>
    <lineage>
        <taxon>Eukaryota</taxon>
        <taxon>Fungi</taxon>
        <taxon>Dikarya</taxon>
        <taxon>Basidiomycota</taxon>
        <taxon>Agaricomycotina</taxon>
        <taxon>Agaricomycetes</taxon>
        <taxon>Agaricomycetidae</taxon>
        <taxon>Boletales</taxon>
        <taxon>Suillineae</taxon>
        <taxon>Suillaceae</taxon>
        <taxon>Suillus</taxon>
    </lineage>
</organism>
<dbReference type="PANTHER" id="PTHR47345">
    <property type="entry name" value="CUT9-INTERACTING PROTEIN SCN1"/>
    <property type="match status" value="1"/>
</dbReference>
<dbReference type="Gene3D" id="3.20.20.140">
    <property type="entry name" value="Metal-dependent hydrolases"/>
    <property type="match status" value="1"/>
</dbReference>
<dbReference type="OrthoDB" id="413993at2759"/>
<accession>A0A9P7FJE6</accession>
<evidence type="ECO:0000313" key="1">
    <source>
        <dbReference type="EMBL" id="KAG2117947.1"/>
    </source>
</evidence>
<keyword evidence="2" id="KW-1185">Reference proteome</keyword>
<dbReference type="InterPro" id="IPR032466">
    <property type="entry name" value="Metal_Hydrolase"/>
</dbReference>
<protein>
    <recommendedName>
        <fullName evidence="3">Metallo-dependent hydrolase</fullName>
    </recommendedName>
</protein>
<gene>
    <name evidence="1" type="ORF">F5147DRAFT_252833</name>
</gene>